<dbReference type="SUPFAM" id="SSF54001">
    <property type="entry name" value="Cysteine proteinases"/>
    <property type="match status" value="1"/>
</dbReference>
<organism evidence="3 4">
    <name type="scientific">Ferrimonas lipolytica</name>
    <dbReference type="NCBI Taxonomy" id="2724191"/>
    <lineage>
        <taxon>Bacteria</taxon>
        <taxon>Pseudomonadati</taxon>
        <taxon>Pseudomonadota</taxon>
        <taxon>Gammaproteobacteria</taxon>
        <taxon>Alteromonadales</taxon>
        <taxon>Ferrimonadaceae</taxon>
        <taxon>Ferrimonas</taxon>
    </lineage>
</organism>
<dbReference type="PRINTS" id="PR01543">
    <property type="entry name" value="ANATRNSFRASE"/>
</dbReference>
<evidence type="ECO:0000313" key="4">
    <source>
        <dbReference type="Proteomes" id="UP000501602"/>
    </source>
</evidence>
<evidence type="ECO:0000313" key="3">
    <source>
        <dbReference type="EMBL" id="QIZ78773.1"/>
    </source>
</evidence>
<evidence type="ECO:0000256" key="2">
    <source>
        <dbReference type="RuleBase" id="RU003452"/>
    </source>
</evidence>
<protein>
    <submittedName>
        <fullName evidence="3">Arylamine N-acetyltransferase</fullName>
    </submittedName>
</protein>
<evidence type="ECO:0000256" key="1">
    <source>
        <dbReference type="ARBA" id="ARBA00006547"/>
    </source>
</evidence>
<name>A0A6H1UKC4_9GAMM</name>
<dbReference type="PANTHER" id="PTHR11786:SF0">
    <property type="entry name" value="ARYLAMINE N-ACETYLTRANSFERASE 4-RELATED"/>
    <property type="match status" value="1"/>
</dbReference>
<sequence length="265" mass="29666">MDSIMLAEYFSRIGLDNKVDLTLAGLTRLHRYQHRSIPFENLDVIAGLPIKIEAGAIHKKLVQDKRGGYCQELNGLLYNVASALGFEARVLLGRVHLGKEPSGRGHRVTMVTIDKQQWLVDCGNGAFTPRAPLPIVMGQELKTDIQTFRFVADEHFGYLLQLKSSGNWSSIYSLDMSHVCQSDLEYGNHYTSTSPYSLFTRNSMAVLPIENGTVTLFNRTLRVTEKGHTTVIILADEDAYLQALADYFGLSTNVSYSSIEPYLNR</sequence>
<dbReference type="PANTHER" id="PTHR11786">
    <property type="entry name" value="N-HYDROXYARYLAMINE O-ACETYLTRANSFERASE"/>
    <property type="match status" value="1"/>
</dbReference>
<dbReference type="EMBL" id="CP051180">
    <property type="protein sequence ID" value="QIZ78773.1"/>
    <property type="molecule type" value="Genomic_DNA"/>
</dbReference>
<dbReference type="GO" id="GO:0016407">
    <property type="term" value="F:acetyltransferase activity"/>
    <property type="evidence" value="ECO:0007669"/>
    <property type="project" value="InterPro"/>
</dbReference>
<comment type="similarity">
    <text evidence="1 2">Belongs to the arylamine N-acetyltransferase family.</text>
</comment>
<dbReference type="InterPro" id="IPR001447">
    <property type="entry name" value="Arylamine_N-AcTrfase"/>
</dbReference>
<dbReference type="KEGG" id="fes:HER31_01135"/>
<dbReference type="Proteomes" id="UP000501602">
    <property type="component" value="Chromosome"/>
</dbReference>
<dbReference type="Gene3D" id="2.40.128.150">
    <property type="entry name" value="Cysteine proteinases"/>
    <property type="match status" value="1"/>
</dbReference>
<dbReference type="InterPro" id="IPR038765">
    <property type="entry name" value="Papain-like_cys_pep_sf"/>
</dbReference>
<keyword evidence="4" id="KW-1185">Reference proteome</keyword>
<keyword evidence="3" id="KW-0808">Transferase</keyword>
<dbReference type="Gene3D" id="3.30.2140.10">
    <property type="entry name" value="Arylamine N-acetyltransferase"/>
    <property type="match status" value="1"/>
</dbReference>
<proteinExistence type="inferred from homology"/>
<gene>
    <name evidence="3" type="ORF">HER31_01135</name>
</gene>
<dbReference type="Pfam" id="PF00797">
    <property type="entry name" value="Acetyltransf_2"/>
    <property type="match status" value="1"/>
</dbReference>
<reference evidence="3 4" key="1">
    <citation type="submission" date="2020-04" db="EMBL/GenBank/DDBJ databases">
        <title>Ferrimonas sp. S7 isolated from sea water.</title>
        <authorList>
            <person name="Bae S.S."/>
            <person name="Baek K."/>
        </authorList>
    </citation>
    <scope>NUCLEOTIDE SEQUENCE [LARGE SCALE GENOMIC DNA]</scope>
    <source>
        <strain evidence="3 4">S7</strain>
    </source>
</reference>
<dbReference type="AlphaFoldDB" id="A0A6H1UKC4"/>
<accession>A0A6H1UKC4</accession>